<dbReference type="OrthoDB" id="113819at2"/>
<dbReference type="AlphaFoldDB" id="A0A1H5Z4E9"/>
<gene>
    <name evidence="2" type="ORF">SAMN05421819_2461</name>
</gene>
<name>A0A1H5Z4E9_9BACT</name>
<keyword evidence="3" id="KW-1185">Reference proteome</keyword>
<sequence>MTTRFVASSLLAGAAITAVALGAATPTLAQTANNSSPAPELPARTTIPIVFTRTVSAGNAHPGDVVEARTTQPVHLAGGSAIKSGAVIRGHVVTSSSFAYDKTPYARQRPAVLAIQFDSLNLGGSALPLRVVVRAVASPIATNDALTSGPSDMDPLRTLKLVGGDLLTPSQKEVTNAEGDVVAYQHKDGVYAHLIANGRCDGGEDEVPMGVFSANACGLYGFGDVAATELGSATVPSQMTLVSTHTSPKLWKNTSALLEVLPARSR</sequence>
<accession>A0A1H5Z4E9</accession>
<evidence type="ECO:0000256" key="1">
    <source>
        <dbReference type="SAM" id="SignalP"/>
    </source>
</evidence>
<dbReference type="RefSeq" id="WP_103933368.1">
    <property type="nucleotide sequence ID" value="NZ_FNVA01000004.1"/>
</dbReference>
<keyword evidence="1" id="KW-0732">Signal</keyword>
<proteinExistence type="predicted"/>
<protein>
    <submittedName>
        <fullName evidence="2">Uncharacterized protein</fullName>
    </submittedName>
</protein>
<dbReference type="EMBL" id="FNVA01000004">
    <property type="protein sequence ID" value="SEG31439.1"/>
    <property type="molecule type" value="Genomic_DNA"/>
</dbReference>
<reference evidence="2 3" key="1">
    <citation type="submission" date="2016-10" db="EMBL/GenBank/DDBJ databases">
        <authorList>
            <person name="de Groot N.N."/>
        </authorList>
    </citation>
    <scope>NUCLEOTIDE SEQUENCE [LARGE SCALE GENOMIC DNA]</scope>
    <source>
        <strain evidence="2 3">DSM 22489</strain>
    </source>
</reference>
<dbReference type="Proteomes" id="UP000236728">
    <property type="component" value="Unassembled WGS sequence"/>
</dbReference>
<evidence type="ECO:0000313" key="3">
    <source>
        <dbReference type="Proteomes" id="UP000236728"/>
    </source>
</evidence>
<evidence type="ECO:0000313" key="2">
    <source>
        <dbReference type="EMBL" id="SEG31439.1"/>
    </source>
</evidence>
<feature type="signal peptide" evidence="1">
    <location>
        <begin position="1"/>
        <end position="29"/>
    </location>
</feature>
<organism evidence="2 3">
    <name type="scientific">Bryocella elongata</name>
    <dbReference type="NCBI Taxonomy" id="863522"/>
    <lineage>
        <taxon>Bacteria</taxon>
        <taxon>Pseudomonadati</taxon>
        <taxon>Acidobacteriota</taxon>
        <taxon>Terriglobia</taxon>
        <taxon>Terriglobales</taxon>
        <taxon>Acidobacteriaceae</taxon>
        <taxon>Bryocella</taxon>
    </lineage>
</organism>
<feature type="chain" id="PRO_5009291253" evidence="1">
    <location>
        <begin position="30"/>
        <end position="266"/>
    </location>
</feature>